<keyword evidence="1" id="KW-0812">Transmembrane</keyword>
<dbReference type="EMBL" id="CAFBRC010000092">
    <property type="protein sequence ID" value="CAB5077338.1"/>
    <property type="molecule type" value="Genomic_DNA"/>
</dbReference>
<accession>A0A6J7VKF4</accession>
<reference evidence="3" key="1">
    <citation type="submission" date="2020-05" db="EMBL/GenBank/DDBJ databases">
        <authorList>
            <person name="Chiriac C."/>
            <person name="Salcher M."/>
            <person name="Ghai R."/>
            <person name="Kavagutti S V."/>
        </authorList>
    </citation>
    <scope>NUCLEOTIDE SEQUENCE</scope>
</reference>
<protein>
    <submittedName>
        <fullName evidence="3">Unannotated protein</fullName>
    </submittedName>
</protein>
<feature type="transmembrane region" description="Helical" evidence="1">
    <location>
        <begin position="245"/>
        <end position="269"/>
    </location>
</feature>
<feature type="transmembrane region" description="Helical" evidence="1">
    <location>
        <begin position="201"/>
        <end position="225"/>
    </location>
</feature>
<feature type="transmembrane region" description="Helical" evidence="1">
    <location>
        <begin position="173"/>
        <end position="194"/>
    </location>
</feature>
<sequence>MSLASKKNPALQIISAILLAITFSLSILSVGLWWTLLRGGAAGDISRSAVADPEVQRGLAVELLNKFAEGADPETAAVISEKRADLELALDKVLADPATSKQISDIANSVADALASDRGTVSVDVRPILTDALNALNTELGNAKVSDSDLADMKPIVLGEDSPLPNLSATKTLATTLAAVSVLLAIGFGFLYFVFTRRRSLSFAIFALAEGAIFLLISLLVPSVANSQVGEGLANSIAGVVVSKIFSGPLTLSILSLVAGAALMTLHIIKSRKVSA</sequence>
<evidence type="ECO:0000256" key="1">
    <source>
        <dbReference type="SAM" id="Phobius"/>
    </source>
</evidence>
<proteinExistence type="predicted"/>
<dbReference type="AlphaFoldDB" id="A0A6J7VKF4"/>
<evidence type="ECO:0000313" key="3">
    <source>
        <dbReference type="EMBL" id="CAB5077338.1"/>
    </source>
</evidence>
<organism evidence="3">
    <name type="scientific">freshwater metagenome</name>
    <dbReference type="NCBI Taxonomy" id="449393"/>
    <lineage>
        <taxon>unclassified sequences</taxon>
        <taxon>metagenomes</taxon>
        <taxon>ecological metagenomes</taxon>
    </lineage>
</organism>
<feature type="transmembrane region" description="Helical" evidence="1">
    <location>
        <begin position="12"/>
        <end position="34"/>
    </location>
</feature>
<gene>
    <name evidence="2" type="ORF">UFOPK2423_01380</name>
    <name evidence="3" type="ORF">UFOPK4367_01207</name>
</gene>
<name>A0A6J7VKF4_9ZZZZ</name>
<evidence type="ECO:0000313" key="2">
    <source>
        <dbReference type="EMBL" id="CAB4704896.1"/>
    </source>
</evidence>
<keyword evidence="1" id="KW-1133">Transmembrane helix</keyword>
<dbReference type="EMBL" id="CAEZXN010000041">
    <property type="protein sequence ID" value="CAB4704896.1"/>
    <property type="molecule type" value="Genomic_DNA"/>
</dbReference>
<keyword evidence="1" id="KW-0472">Membrane</keyword>